<accession>A0A1N7HSS3</accession>
<evidence type="ECO:0000313" key="2">
    <source>
        <dbReference type="Proteomes" id="UP000186106"/>
    </source>
</evidence>
<reference evidence="1 2" key="1">
    <citation type="submission" date="2017-01" db="EMBL/GenBank/DDBJ databases">
        <authorList>
            <person name="Mah S.A."/>
            <person name="Swanson W.J."/>
            <person name="Moy G.W."/>
            <person name="Vacquier V.D."/>
        </authorList>
    </citation>
    <scope>NUCLEOTIDE SEQUENCE [LARGE SCALE GENOMIC DNA]</scope>
    <source>
        <strain evidence="1 2">DSM 16927</strain>
    </source>
</reference>
<name>A0A1N7HSS3_9FLAO</name>
<protein>
    <submittedName>
        <fullName evidence="1">Uncharacterized protein</fullName>
    </submittedName>
</protein>
<dbReference type="AlphaFoldDB" id="A0A1N7HSS3"/>
<evidence type="ECO:0000313" key="1">
    <source>
        <dbReference type="EMBL" id="SIS27876.1"/>
    </source>
</evidence>
<proteinExistence type="predicted"/>
<dbReference type="Proteomes" id="UP000186106">
    <property type="component" value="Unassembled WGS sequence"/>
</dbReference>
<sequence>MNKMFLAVIFMLTTSILLYGFTIVSEMKETEFKFDNKN</sequence>
<gene>
    <name evidence="1" type="ORF">SAMN05421768_101104</name>
</gene>
<organism evidence="1 2">
    <name type="scientific">Chryseobacterium joostei</name>
    <dbReference type="NCBI Taxonomy" id="112234"/>
    <lineage>
        <taxon>Bacteria</taxon>
        <taxon>Pseudomonadati</taxon>
        <taxon>Bacteroidota</taxon>
        <taxon>Flavobacteriia</taxon>
        <taxon>Flavobacteriales</taxon>
        <taxon>Weeksellaceae</taxon>
        <taxon>Chryseobacterium group</taxon>
        <taxon>Chryseobacterium</taxon>
    </lineage>
</organism>
<dbReference type="EMBL" id="FTNZ01000001">
    <property type="protein sequence ID" value="SIS27876.1"/>
    <property type="molecule type" value="Genomic_DNA"/>
</dbReference>
<dbReference type="STRING" id="112234.SAMN05421768_101104"/>